<evidence type="ECO:0000256" key="1">
    <source>
        <dbReference type="ARBA" id="ARBA00004123"/>
    </source>
</evidence>
<dbReference type="GO" id="GO:0000118">
    <property type="term" value="C:histone deacetylase complex"/>
    <property type="evidence" value="ECO:0007669"/>
    <property type="project" value="TreeGrafter"/>
</dbReference>
<sequence>MVEVGSYYHGIKMSTEMEYQEIVDRARDEVAQGADNSLGGRRTSRRLVEKVNKPADLCETSWTPSVPQTRKRNALAAKKKDDPEPVIRLGPEYQADIVEIEEFEIPSPVQREAEDERDECCWKPDHDLNLEPKLVEEFINICRRHLDLLPDMAMRTMYRYNYDIPTALSHLEKEFEGLPLRFTREEDNALWAYVQQYGKNFIKITKLMQPRRMPEIIGRYYYVKKRICFSTNKICPTLMR</sequence>
<dbReference type="PANTHER" id="PTHR16089">
    <property type="entry name" value="REST COREPRESSOR COREST PROTEIN-RELATED"/>
    <property type="match status" value="1"/>
</dbReference>
<dbReference type="Gene3D" id="4.10.1240.50">
    <property type="match status" value="1"/>
</dbReference>
<reference evidence="6 7" key="1">
    <citation type="journal article" date="2015" name="Genome Biol.">
        <title>Comparative genomics of Steinernema reveals deeply conserved gene regulatory networks.</title>
        <authorList>
            <person name="Dillman A.R."/>
            <person name="Macchietto M."/>
            <person name="Porter C.F."/>
            <person name="Rogers A."/>
            <person name="Williams B."/>
            <person name="Antoshechkin I."/>
            <person name="Lee M.M."/>
            <person name="Goodwin Z."/>
            <person name="Lu X."/>
            <person name="Lewis E.E."/>
            <person name="Goodrich-Blair H."/>
            <person name="Stock S.P."/>
            <person name="Adams B.J."/>
            <person name="Sternberg P.W."/>
            <person name="Mortazavi A."/>
        </authorList>
    </citation>
    <scope>NUCLEOTIDE SEQUENCE [LARGE SCALE GENOMIC DNA]</scope>
    <source>
        <strain evidence="6 7">ALL</strain>
    </source>
</reference>
<comment type="subcellular location">
    <subcellularLocation>
        <location evidence="1">Nucleus</location>
    </subcellularLocation>
</comment>
<keyword evidence="7" id="KW-1185">Reference proteome</keyword>
<dbReference type="InterPro" id="IPR009057">
    <property type="entry name" value="Homeodomain-like_sf"/>
</dbReference>
<evidence type="ECO:0000256" key="2">
    <source>
        <dbReference type="ARBA" id="ARBA00023015"/>
    </source>
</evidence>
<evidence type="ECO:0000259" key="5">
    <source>
        <dbReference type="PROSITE" id="PS51156"/>
    </source>
</evidence>
<evidence type="ECO:0000313" key="6">
    <source>
        <dbReference type="EMBL" id="TMS38381.1"/>
    </source>
</evidence>
<dbReference type="InterPro" id="IPR000949">
    <property type="entry name" value="ELM2_dom"/>
</dbReference>
<dbReference type="Gene3D" id="1.10.10.60">
    <property type="entry name" value="Homeodomain-like"/>
    <property type="match status" value="1"/>
</dbReference>
<dbReference type="Proteomes" id="UP000298663">
    <property type="component" value="Chromosome X"/>
</dbReference>
<proteinExistence type="predicted"/>
<keyword evidence="2" id="KW-0805">Transcription regulation</keyword>
<reference evidence="6 7" key="2">
    <citation type="journal article" date="2019" name="G3 (Bethesda)">
        <title>Hybrid Assembly of the Genome of the Entomopathogenic Nematode Steinernema carpocapsae Identifies the X-Chromosome.</title>
        <authorList>
            <person name="Serra L."/>
            <person name="Macchietto M."/>
            <person name="Macias-Munoz A."/>
            <person name="McGill C.J."/>
            <person name="Rodriguez I.M."/>
            <person name="Rodriguez B."/>
            <person name="Murad R."/>
            <person name="Mortazavi A."/>
        </authorList>
    </citation>
    <scope>NUCLEOTIDE SEQUENCE [LARGE SCALE GENOMIC DNA]</scope>
    <source>
        <strain evidence="6 7">ALL</strain>
    </source>
</reference>
<protein>
    <recommendedName>
        <fullName evidence="5">ELM2 domain-containing protein</fullName>
    </recommendedName>
</protein>
<dbReference type="GO" id="GO:0005667">
    <property type="term" value="C:transcription regulator complex"/>
    <property type="evidence" value="ECO:0007669"/>
    <property type="project" value="TreeGrafter"/>
</dbReference>
<name>A0A4U8UY36_STECR</name>
<dbReference type="GO" id="GO:0003714">
    <property type="term" value="F:transcription corepressor activity"/>
    <property type="evidence" value="ECO:0007669"/>
    <property type="project" value="TreeGrafter"/>
</dbReference>
<dbReference type="Pfam" id="PF01448">
    <property type="entry name" value="ELM2"/>
    <property type="match status" value="1"/>
</dbReference>
<keyword evidence="4" id="KW-0539">Nucleus</keyword>
<accession>A0A4U8UY36</accession>
<dbReference type="GO" id="GO:0006357">
    <property type="term" value="P:regulation of transcription by RNA polymerase II"/>
    <property type="evidence" value="ECO:0007669"/>
    <property type="project" value="TreeGrafter"/>
</dbReference>
<dbReference type="Pfam" id="PF00249">
    <property type="entry name" value="Myb_DNA-binding"/>
    <property type="match status" value="1"/>
</dbReference>
<keyword evidence="3" id="KW-0804">Transcription</keyword>
<dbReference type="STRING" id="34508.A0A4U8UY36"/>
<dbReference type="SMART" id="SM01189">
    <property type="entry name" value="ELM2"/>
    <property type="match status" value="1"/>
</dbReference>
<evidence type="ECO:0000313" key="7">
    <source>
        <dbReference type="Proteomes" id="UP000298663"/>
    </source>
</evidence>
<organism evidence="6 7">
    <name type="scientific">Steinernema carpocapsae</name>
    <name type="common">Entomopathogenic nematode</name>
    <dbReference type="NCBI Taxonomy" id="34508"/>
    <lineage>
        <taxon>Eukaryota</taxon>
        <taxon>Metazoa</taxon>
        <taxon>Ecdysozoa</taxon>
        <taxon>Nematoda</taxon>
        <taxon>Chromadorea</taxon>
        <taxon>Rhabditida</taxon>
        <taxon>Tylenchina</taxon>
        <taxon>Panagrolaimomorpha</taxon>
        <taxon>Strongyloidoidea</taxon>
        <taxon>Steinernematidae</taxon>
        <taxon>Steinernema</taxon>
    </lineage>
</organism>
<feature type="domain" description="ELM2" evidence="5">
    <location>
        <begin position="85"/>
        <end position="175"/>
    </location>
</feature>
<dbReference type="SMART" id="SM00717">
    <property type="entry name" value="SANT"/>
    <property type="match status" value="1"/>
</dbReference>
<dbReference type="SUPFAM" id="SSF46689">
    <property type="entry name" value="Homeodomain-like"/>
    <property type="match status" value="1"/>
</dbReference>
<dbReference type="InterPro" id="IPR001005">
    <property type="entry name" value="SANT/Myb"/>
</dbReference>
<dbReference type="EMBL" id="AZBU02000001">
    <property type="protein sequence ID" value="TMS38381.1"/>
    <property type="molecule type" value="Genomic_DNA"/>
</dbReference>
<dbReference type="EMBL" id="CM016762">
    <property type="protein sequence ID" value="TMS38381.1"/>
    <property type="molecule type" value="Genomic_DNA"/>
</dbReference>
<dbReference type="PROSITE" id="PS51156">
    <property type="entry name" value="ELM2"/>
    <property type="match status" value="1"/>
</dbReference>
<comment type="caution">
    <text evidence="6">The sequence shown here is derived from an EMBL/GenBank/DDBJ whole genome shotgun (WGS) entry which is preliminary data.</text>
</comment>
<evidence type="ECO:0000256" key="3">
    <source>
        <dbReference type="ARBA" id="ARBA00023163"/>
    </source>
</evidence>
<evidence type="ECO:0000256" key="4">
    <source>
        <dbReference type="ARBA" id="ARBA00023242"/>
    </source>
</evidence>
<gene>
    <name evidence="6" type="ORF">L596_005120</name>
</gene>
<dbReference type="AlphaFoldDB" id="A0A4U8UY36"/>
<dbReference type="OrthoDB" id="10258692at2759"/>
<dbReference type="CDD" id="cd00167">
    <property type="entry name" value="SANT"/>
    <property type="match status" value="1"/>
</dbReference>
<dbReference type="PANTHER" id="PTHR16089:SF28">
    <property type="entry name" value="REST COREPRESSOR"/>
    <property type="match status" value="1"/>
</dbReference>
<dbReference type="InterPro" id="IPR051066">
    <property type="entry name" value="Trans_reg/Corepressor"/>
</dbReference>